<evidence type="ECO:0000256" key="2">
    <source>
        <dbReference type="SAM" id="Phobius"/>
    </source>
</evidence>
<dbReference type="Pfam" id="PF03134">
    <property type="entry name" value="TB2_DP1_HVA22"/>
    <property type="match status" value="1"/>
</dbReference>
<feature type="transmembrane region" description="Helical" evidence="2">
    <location>
        <begin position="38"/>
        <end position="63"/>
    </location>
</feature>
<dbReference type="AlphaFoldDB" id="A0A7S2D2Y8"/>
<comment type="similarity">
    <text evidence="1">Belongs to the DP1 family.</text>
</comment>
<organism evidence="3">
    <name type="scientific">Octactis speculum</name>
    <dbReference type="NCBI Taxonomy" id="3111310"/>
    <lineage>
        <taxon>Eukaryota</taxon>
        <taxon>Sar</taxon>
        <taxon>Stramenopiles</taxon>
        <taxon>Ochrophyta</taxon>
        <taxon>Dictyochophyceae</taxon>
        <taxon>Dictyochales</taxon>
        <taxon>Dictyochaceae</taxon>
        <taxon>Octactis</taxon>
    </lineage>
</organism>
<dbReference type="InterPro" id="IPR004345">
    <property type="entry name" value="TB2_DP1_HVA22"/>
</dbReference>
<proteinExistence type="inferred from homology"/>
<accession>A0A7S2D2Y8</accession>
<gene>
    <name evidence="3" type="ORF">DSPE1174_LOCUS18843</name>
</gene>
<evidence type="ECO:0000256" key="1">
    <source>
        <dbReference type="RuleBase" id="RU362006"/>
    </source>
</evidence>
<dbReference type="PANTHER" id="PTHR12300">
    <property type="entry name" value="HVA22-LIKE PROTEINS"/>
    <property type="match status" value="1"/>
</dbReference>
<keyword evidence="2" id="KW-0472">Membrane</keyword>
<name>A0A7S2D2Y8_9STRA</name>
<reference evidence="3" key="1">
    <citation type="submission" date="2021-01" db="EMBL/GenBank/DDBJ databases">
        <authorList>
            <person name="Corre E."/>
            <person name="Pelletier E."/>
            <person name="Niang G."/>
            <person name="Scheremetjew M."/>
            <person name="Finn R."/>
            <person name="Kale V."/>
            <person name="Holt S."/>
            <person name="Cochrane G."/>
            <person name="Meng A."/>
            <person name="Brown T."/>
            <person name="Cohen L."/>
        </authorList>
    </citation>
    <scope>NUCLEOTIDE SEQUENCE</scope>
    <source>
        <strain evidence="3">CCMP1381</strain>
    </source>
</reference>
<evidence type="ECO:0000313" key="3">
    <source>
        <dbReference type="EMBL" id="CAD9442496.1"/>
    </source>
</evidence>
<dbReference type="EMBL" id="HBGS01036413">
    <property type="protein sequence ID" value="CAD9442496.1"/>
    <property type="molecule type" value="Transcribed_RNA"/>
</dbReference>
<keyword evidence="2" id="KW-0812">Transmembrane</keyword>
<protein>
    <recommendedName>
        <fullName evidence="4">Receptor expression-enhancing protein</fullName>
    </recommendedName>
</protein>
<comment type="subcellular location">
    <subcellularLocation>
        <location evidence="1">Membrane</location>
        <topology evidence="1">Multi-pass membrane protein</topology>
    </subcellularLocation>
</comment>
<dbReference type="GO" id="GO:0016020">
    <property type="term" value="C:membrane"/>
    <property type="evidence" value="ECO:0007669"/>
    <property type="project" value="UniProtKB-SubCell"/>
</dbReference>
<evidence type="ECO:0008006" key="4">
    <source>
        <dbReference type="Google" id="ProtNLM"/>
    </source>
</evidence>
<sequence length="156" mass="18091">MGAFVFKPIEILLCVALPAWMSYKCLEHAEKHDSRQWLMYWIIFSLIHILDSFFGMVLAWIPFYTILKILFLSCCAYLKGASWVYSHLRPYLAQNEERIDHSLDMGLSFVKQKASPFYDQAHSAGMDYLSNHQTDMVDGLSSHVVHHMDDDNTPKV</sequence>
<keyword evidence="2" id="KW-1133">Transmembrane helix</keyword>